<evidence type="ECO:0000313" key="8">
    <source>
        <dbReference type="Proteomes" id="UP000299102"/>
    </source>
</evidence>
<comment type="catalytic activity">
    <reaction evidence="4">
        <text>RX + glutathione = an S-substituted glutathione + a halide anion + H(+)</text>
        <dbReference type="Rhea" id="RHEA:16437"/>
        <dbReference type="ChEBI" id="CHEBI:15378"/>
        <dbReference type="ChEBI" id="CHEBI:16042"/>
        <dbReference type="ChEBI" id="CHEBI:17792"/>
        <dbReference type="ChEBI" id="CHEBI:57925"/>
        <dbReference type="ChEBI" id="CHEBI:90779"/>
        <dbReference type="EC" id="2.5.1.18"/>
    </reaction>
</comment>
<dbReference type="Gene3D" id="1.20.1050.10">
    <property type="match status" value="1"/>
</dbReference>
<dbReference type="AlphaFoldDB" id="A0A4C1WZN5"/>
<dbReference type="InterPro" id="IPR010987">
    <property type="entry name" value="Glutathione-S-Trfase_C-like"/>
</dbReference>
<name>A0A4C1WZN5_EUMVA</name>
<dbReference type="CDD" id="cd03039">
    <property type="entry name" value="GST_N_Sigma_like"/>
    <property type="match status" value="1"/>
</dbReference>
<dbReference type="OrthoDB" id="414243at2759"/>
<comment type="similarity">
    <text evidence="3">Belongs to the GST superfamily. Sigma family.</text>
</comment>
<accession>A0A4C1WZN5</accession>
<dbReference type="PROSITE" id="PS50405">
    <property type="entry name" value="GST_CTER"/>
    <property type="match status" value="1"/>
</dbReference>
<dbReference type="InterPro" id="IPR050213">
    <property type="entry name" value="GST_superfamily"/>
</dbReference>
<feature type="domain" description="GST N-terminal" evidence="5">
    <location>
        <begin position="188"/>
        <end position="288"/>
    </location>
</feature>
<dbReference type="Pfam" id="PF14497">
    <property type="entry name" value="GST_C_3"/>
    <property type="match status" value="1"/>
</dbReference>
<dbReference type="InterPro" id="IPR004046">
    <property type="entry name" value="GST_C"/>
</dbReference>
<dbReference type="CDD" id="cd03192">
    <property type="entry name" value="GST_C_Sigma_like"/>
    <property type="match status" value="1"/>
</dbReference>
<dbReference type="InterPro" id="IPR036249">
    <property type="entry name" value="Thioredoxin-like_sf"/>
</dbReference>
<evidence type="ECO:0000256" key="2">
    <source>
        <dbReference type="ARBA" id="ARBA00022679"/>
    </source>
</evidence>
<dbReference type="SUPFAM" id="SSF52833">
    <property type="entry name" value="Thioredoxin-like"/>
    <property type="match status" value="1"/>
</dbReference>
<evidence type="ECO:0000313" key="7">
    <source>
        <dbReference type="EMBL" id="GBP56310.1"/>
    </source>
</evidence>
<dbReference type="PROSITE" id="PS50404">
    <property type="entry name" value="GST_NTER"/>
    <property type="match status" value="1"/>
</dbReference>
<dbReference type="PANTHER" id="PTHR11571:SF224">
    <property type="entry name" value="HEMATOPOIETIC PROSTAGLANDIN D SYNTHASE"/>
    <property type="match status" value="1"/>
</dbReference>
<keyword evidence="8" id="KW-1185">Reference proteome</keyword>
<dbReference type="InterPro" id="IPR036282">
    <property type="entry name" value="Glutathione-S-Trfase_C_sf"/>
</dbReference>
<evidence type="ECO:0000256" key="1">
    <source>
        <dbReference type="ARBA" id="ARBA00012452"/>
    </source>
</evidence>
<reference evidence="7 8" key="1">
    <citation type="journal article" date="2019" name="Commun. Biol.">
        <title>The bagworm genome reveals a unique fibroin gene that provides high tensile strength.</title>
        <authorList>
            <person name="Kono N."/>
            <person name="Nakamura H."/>
            <person name="Ohtoshi R."/>
            <person name="Tomita M."/>
            <person name="Numata K."/>
            <person name="Arakawa K."/>
        </authorList>
    </citation>
    <scope>NUCLEOTIDE SEQUENCE [LARGE SCALE GENOMIC DNA]</scope>
</reference>
<evidence type="ECO:0000259" key="6">
    <source>
        <dbReference type="PROSITE" id="PS50405"/>
    </source>
</evidence>
<dbReference type="Proteomes" id="UP000299102">
    <property type="component" value="Unassembled WGS sequence"/>
</dbReference>
<feature type="domain" description="GST C-terminal" evidence="6">
    <location>
        <begin position="290"/>
        <end position="467"/>
    </location>
</feature>
<proteinExistence type="inferred from homology"/>
<dbReference type="SUPFAM" id="SSF47616">
    <property type="entry name" value="GST C-terminal domain-like"/>
    <property type="match status" value="1"/>
</dbReference>
<dbReference type="GO" id="GO:0004364">
    <property type="term" value="F:glutathione transferase activity"/>
    <property type="evidence" value="ECO:0007669"/>
    <property type="project" value="UniProtKB-EC"/>
</dbReference>
<keyword evidence="2 7" id="KW-0808">Transferase</keyword>
<dbReference type="PANTHER" id="PTHR11571">
    <property type="entry name" value="GLUTATHIONE S-TRANSFERASE"/>
    <property type="match status" value="1"/>
</dbReference>
<dbReference type="InterPro" id="IPR001888">
    <property type="entry name" value="Transposase_1"/>
</dbReference>
<comment type="caution">
    <text evidence="7">The sequence shown here is derived from an EMBL/GenBank/DDBJ whole genome shotgun (WGS) entry which is preliminary data.</text>
</comment>
<gene>
    <name evidence="7" type="primary">GST2</name>
    <name evidence="7" type="ORF">EVAR_28890_1</name>
</gene>
<evidence type="ECO:0000256" key="3">
    <source>
        <dbReference type="ARBA" id="ARBA00038317"/>
    </source>
</evidence>
<evidence type="ECO:0000259" key="5">
    <source>
        <dbReference type="PROSITE" id="PS50404"/>
    </source>
</evidence>
<dbReference type="GO" id="GO:0006749">
    <property type="term" value="P:glutathione metabolic process"/>
    <property type="evidence" value="ECO:0007669"/>
    <property type="project" value="TreeGrafter"/>
</dbReference>
<dbReference type="EC" id="2.5.1.18" evidence="1"/>
<dbReference type="EMBL" id="BGZK01000689">
    <property type="protein sequence ID" value="GBP56310.1"/>
    <property type="molecule type" value="Genomic_DNA"/>
</dbReference>
<dbReference type="Pfam" id="PF01359">
    <property type="entry name" value="Transposase_1"/>
    <property type="match status" value="1"/>
</dbReference>
<dbReference type="STRING" id="151549.A0A4C1WZN5"/>
<dbReference type="InterPro" id="IPR004045">
    <property type="entry name" value="Glutathione_S-Trfase_N"/>
</dbReference>
<protein>
    <recommendedName>
        <fullName evidence="1">glutathione transferase</fullName>
        <ecNumber evidence="1">2.5.1.18</ecNumber>
    </recommendedName>
</protein>
<dbReference type="Gene3D" id="1.20.1050.130">
    <property type="match status" value="1"/>
</dbReference>
<evidence type="ECO:0000256" key="4">
    <source>
        <dbReference type="ARBA" id="ARBA00047960"/>
    </source>
</evidence>
<sequence length="467" mass="53447">MEIRNDLVWVTKVKGPGSVRAIRDKNCPEVEERVETVQTEFTGVSDQGRTRYHGSGRVSYSKAQARRSYQRVASLEEWQERYTEGNLDEITKCFLLRMEQAYRVLLQIKMTSQTAQTLTGHEQDVLHVLEECHIFLRERAALEAEIDITVGRQKFPEIMENLVERKKILSYCGTVIDEWRKPSIVNMPKYVYRYFPVKALGEGPRLLFSYGKEEFEDIRITFEEWDNHKSIVEFHTYNSDPPATNGGLRPLLGETLFGELPTLEIDGKQYAQSVAISRYLGRKYGISGATPEEDLLIDQMVDFVNDIRLKFYGELFCGKNRGLACLGSKGVVVIEYLDRGATVSGSFYAEQIKKLRSEIRKKGQEAAVAHYEEDEVLKEKKFKDSSAVYPPLLKKLDSIIADNNGHLALGKLTWGDFVLAGMIDYMKVMLRMPDLEEKYVNIKKVADKVVAIPQVKAYMDKAPKTDF</sequence>
<organism evidence="7 8">
    <name type="scientific">Eumeta variegata</name>
    <name type="common">Bagworm moth</name>
    <name type="synonym">Eumeta japonica</name>
    <dbReference type="NCBI Taxonomy" id="151549"/>
    <lineage>
        <taxon>Eukaryota</taxon>
        <taxon>Metazoa</taxon>
        <taxon>Ecdysozoa</taxon>
        <taxon>Arthropoda</taxon>
        <taxon>Hexapoda</taxon>
        <taxon>Insecta</taxon>
        <taxon>Pterygota</taxon>
        <taxon>Neoptera</taxon>
        <taxon>Endopterygota</taxon>
        <taxon>Lepidoptera</taxon>
        <taxon>Glossata</taxon>
        <taxon>Ditrysia</taxon>
        <taxon>Tineoidea</taxon>
        <taxon>Psychidae</taxon>
        <taxon>Oiketicinae</taxon>
        <taxon>Eumeta</taxon>
    </lineage>
</organism>